<dbReference type="EMBL" id="JBFXLQ010000001">
    <property type="protein sequence ID" value="KAL2872587.1"/>
    <property type="molecule type" value="Genomic_DNA"/>
</dbReference>
<proteinExistence type="predicted"/>
<evidence type="ECO:0000313" key="1">
    <source>
        <dbReference type="EMBL" id="KAL2872587.1"/>
    </source>
</evidence>
<dbReference type="Proteomes" id="UP001610432">
    <property type="component" value="Unassembled WGS sequence"/>
</dbReference>
<dbReference type="RefSeq" id="XP_070891565.1">
    <property type="nucleotide sequence ID" value="XM_071027714.1"/>
</dbReference>
<organism evidence="1 2">
    <name type="scientific">Aspergillus lucknowensis</name>
    <dbReference type="NCBI Taxonomy" id="176173"/>
    <lineage>
        <taxon>Eukaryota</taxon>
        <taxon>Fungi</taxon>
        <taxon>Dikarya</taxon>
        <taxon>Ascomycota</taxon>
        <taxon>Pezizomycotina</taxon>
        <taxon>Eurotiomycetes</taxon>
        <taxon>Eurotiomycetidae</taxon>
        <taxon>Eurotiales</taxon>
        <taxon>Aspergillaceae</taxon>
        <taxon>Aspergillus</taxon>
        <taxon>Aspergillus subgen. Nidulantes</taxon>
    </lineage>
</organism>
<comment type="caution">
    <text evidence="1">The sequence shown here is derived from an EMBL/GenBank/DDBJ whole genome shotgun (WGS) entry which is preliminary data.</text>
</comment>
<accession>A0ABR4M7N1</accession>
<protein>
    <submittedName>
        <fullName evidence="1">Uncharacterized protein</fullName>
    </submittedName>
</protein>
<evidence type="ECO:0000313" key="2">
    <source>
        <dbReference type="Proteomes" id="UP001610432"/>
    </source>
</evidence>
<name>A0ABR4M7N1_9EURO</name>
<dbReference type="GeneID" id="98142786"/>
<reference evidence="1 2" key="1">
    <citation type="submission" date="2024-07" db="EMBL/GenBank/DDBJ databases">
        <title>Section-level genome sequencing and comparative genomics of Aspergillus sections Usti and Cavernicolus.</title>
        <authorList>
            <consortium name="Lawrence Berkeley National Laboratory"/>
            <person name="Nybo J.L."/>
            <person name="Vesth T.C."/>
            <person name="Theobald S."/>
            <person name="Frisvad J.C."/>
            <person name="Larsen T.O."/>
            <person name="Kjaerboelling I."/>
            <person name="Rothschild-Mancinelli K."/>
            <person name="Lyhne E.K."/>
            <person name="Kogle M.E."/>
            <person name="Barry K."/>
            <person name="Clum A."/>
            <person name="Na H."/>
            <person name="Ledsgaard L."/>
            <person name="Lin J."/>
            <person name="Lipzen A."/>
            <person name="Kuo A."/>
            <person name="Riley R."/>
            <person name="Mondo S."/>
            <person name="Labutti K."/>
            <person name="Haridas S."/>
            <person name="Pangalinan J."/>
            <person name="Salamov A.A."/>
            <person name="Simmons B.A."/>
            <person name="Magnuson J.K."/>
            <person name="Chen J."/>
            <person name="Drula E."/>
            <person name="Henrissat B."/>
            <person name="Wiebenga A."/>
            <person name="Lubbers R.J."/>
            <person name="Gomes A.C."/>
            <person name="Macurrencykelacurrency M.R."/>
            <person name="Stajich J."/>
            <person name="Grigoriev I.V."/>
            <person name="Mortensen U.H."/>
            <person name="De Vries R.P."/>
            <person name="Baker S.E."/>
            <person name="Andersen M.R."/>
        </authorList>
    </citation>
    <scope>NUCLEOTIDE SEQUENCE [LARGE SCALE GENOMIC DNA]</scope>
    <source>
        <strain evidence="1 2">CBS 449.75</strain>
    </source>
</reference>
<keyword evidence="2" id="KW-1185">Reference proteome</keyword>
<sequence length="87" mass="9375">MLTMLRCNRGRSQLGLAAHIPGSFPVGTISFWLQACSSRVAVWTQVFNGASRIDFSSRSGVRPFLLASGCLTSLQHTSSFNAGQGNR</sequence>
<gene>
    <name evidence="1" type="ORF">BJX67DRAFT_339889</name>
</gene>